<proteinExistence type="inferred from homology"/>
<feature type="transmembrane region" description="Helical" evidence="8">
    <location>
        <begin position="71"/>
        <end position="89"/>
    </location>
</feature>
<dbReference type="GO" id="GO:0005783">
    <property type="term" value="C:endoplasmic reticulum"/>
    <property type="evidence" value="ECO:0007669"/>
    <property type="project" value="TreeGrafter"/>
</dbReference>
<evidence type="ECO:0000313" key="10">
    <source>
        <dbReference type="Proteomes" id="UP001229421"/>
    </source>
</evidence>
<evidence type="ECO:0000256" key="8">
    <source>
        <dbReference type="SAM" id="Phobius"/>
    </source>
</evidence>
<dbReference type="PANTHER" id="PTHR31752">
    <property type="entry name" value="AUXIN EFFLUX CARRIER COMPONENT 1B-RELATED"/>
    <property type="match status" value="1"/>
</dbReference>
<keyword evidence="5 8" id="KW-1133">Transmembrane helix</keyword>
<comment type="similarity">
    <text evidence="2">Belongs to the auxin efflux carrier (TC 2.A.69.1) family.</text>
</comment>
<evidence type="ECO:0000256" key="7">
    <source>
        <dbReference type="ARBA" id="ARBA00023294"/>
    </source>
</evidence>
<evidence type="ECO:0000256" key="6">
    <source>
        <dbReference type="ARBA" id="ARBA00023136"/>
    </source>
</evidence>
<dbReference type="Pfam" id="PF03547">
    <property type="entry name" value="Mem_trans"/>
    <property type="match status" value="1"/>
</dbReference>
<dbReference type="GO" id="GO:0010329">
    <property type="term" value="F:auxin efflux transmembrane transporter activity"/>
    <property type="evidence" value="ECO:0007669"/>
    <property type="project" value="TreeGrafter"/>
</dbReference>
<keyword evidence="4 8" id="KW-0812">Transmembrane</keyword>
<gene>
    <name evidence="9" type="ORF">QVD17_09408</name>
</gene>
<dbReference type="InterPro" id="IPR051107">
    <property type="entry name" value="Auxin_Efflux_Carrier"/>
</dbReference>
<keyword evidence="7" id="KW-0927">Auxin signaling pathway</keyword>
<comment type="subcellular location">
    <subcellularLocation>
        <location evidence="1">Membrane</location>
        <topology evidence="1">Multi-pass membrane protein</topology>
    </subcellularLocation>
</comment>
<keyword evidence="10" id="KW-1185">Reference proteome</keyword>
<feature type="transmembrane region" description="Helical" evidence="8">
    <location>
        <begin position="268"/>
        <end position="289"/>
    </location>
</feature>
<evidence type="ECO:0000256" key="5">
    <source>
        <dbReference type="ARBA" id="ARBA00022989"/>
    </source>
</evidence>
<sequence length="340" mass="37857">MIGWLDVYNVASAMLPLYVALVLGYGSVKWWHMFNPDHCDAINRLNCYIIMPLFTFDFTTHINPFKMNYKFIAADVISKAIILIIISLWTKCSVKGSYQWAVTSFSLSSLNNSLVVGVPLMRAMYGSLGENLVIQSSILQSLFWNMLLLFMLEFERAKQQMMILEHVPNDSSALDVENNENGDTSIKPSILVIMKIVGVKIVKNPNSYACILGVSWALVANKWNLNIPLILKGSILIMSSAGSGVAMFCIGLFMALQEKIIHCSVKLTIYGMVLRFVAAPLSLAVGSFLMGLRGDVLHIAIIQVSIQLSFFYNKHGNLWHNCVLTIASCVLSSSRRLALM</sequence>
<dbReference type="InterPro" id="IPR004776">
    <property type="entry name" value="Mem_transp_PIN-like"/>
</dbReference>
<dbReference type="EMBL" id="JAUHHV010000002">
    <property type="protein sequence ID" value="KAK1432511.1"/>
    <property type="molecule type" value="Genomic_DNA"/>
</dbReference>
<feature type="transmembrane region" description="Helical" evidence="8">
    <location>
        <begin position="235"/>
        <end position="256"/>
    </location>
</feature>
<dbReference type="GO" id="GO:0009926">
    <property type="term" value="P:auxin polar transport"/>
    <property type="evidence" value="ECO:0007669"/>
    <property type="project" value="TreeGrafter"/>
</dbReference>
<feature type="transmembrane region" description="Helical" evidence="8">
    <location>
        <begin position="132"/>
        <end position="152"/>
    </location>
</feature>
<evidence type="ECO:0008006" key="11">
    <source>
        <dbReference type="Google" id="ProtNLM"/>
    </source>
</evidence>
<keyword evidence="6 8" id="KW-0472">Membrane</keyword>
<keyword evidence="3" id="KW-0813">Transport</keyword>
<evidence type="ECO:0000256" key="3">
    <source>
        <dbReference type="ARBA" id="ARBA00022448"/>
    </source>
</evidence>
<evidence type="ECO:0000313" key="9">
    <source>
        <dbReference type="EMBL" id="KAK1432511.1"/>
    </source>
</evidence>
<name>A0AAD8P5A1_TARER</name>
<dbReference type="PANTHER" id="PTHR31752:SF75">
    <property type="entry name" value="AUXIN EFFLUX CARRIER-RELATED"/>
    <property type="match status" value="1"/>
</dbReference>
<accession>A0AAD8P5A1</accession>
<evidence type="ECO:0000256" key="1">
    <source>
        <dbReference type="ARBA" id="ARBA00004141"/>
    </source>
</evidence>
<dbReference type="GO" id="GO:0009734">
    <property type="term" value="P:auxin-activated signaling pathway"/>
    <property type="evidence" value="ECO:0007669"/>
    <property type="project" value="UniProtKB-KW"/>
</dbReference>
<comment type="caution">
    <text evidence="9">The sequence shown here is derived from an EMBL/GenBank/DDBJ whole genome shotgun (WGS) entry which is preliminary data.</text>
</comment>
<dbReference type="Proteomes" id="UP001229421">
    <property type="component" value="Unassembled WGS sequence"/>
</dbReference>
<reference evidence="9" key="1">
    <citation type="journal article" date="2023" name="bioRxiv">
        <title>Improved chromosome-level genome assembly for marigold (Tagetes erecta).</title>
        <authorList>
            <person name="Jiang F."/>
            <person name="Yuan L."/>
            <person name="Wang S."/>
            <person name="Wang H."/>
            <person name="Xu D."/>
            <person name="Wang A."/>
            <person name="Fan W."/>
        </authorList>
    </citation>
    <scope>NUCLEOTIDE SEQUENCE</scope>
    <source>
        <strain evidence="9">WSJ</strain>
        <tissue evidence="9">Leaf</tissue>
    </source>
</reference>
<evidence type="ECO:0000256" key="2">
    <source>
        <dbReference type="ARBA" id="ARBA00009177"/>
    </source>
</evidence>
<feature type="transmembrane region" description="Helical" evidence="8">
    <location>
        <begin position="101"/>
        <end position="120"/>
    </location>
</feature>
<evidence type="ECO:0000256" key="4">
    <source>
        <dbReference type="ARBA" id="ARBA00022692"/>
    </source>
</evidence>
<feature type="transmembrane region" description="Helical" evidence="8">
    <location>
        <begin position="7"/>
        <end position="28"/>
    </location>
</feature>
<protein>
    <recommendedName>
        <fullName evidence="11">Auxin efflux carrier component</fullName>
    </recommendedName>
</protein>
<organism evidence="9 10">
    <name type="scientific">Tagetes erecta</name>
    <name type="common">African marigold</name>
    <dbReference type="NCBI Taxonomy" id="13708"/>
    <lineage>
        <taxon>Eukaryota</taxon>
        <taxon>Viridiplantae</taxon>
        <taxon>Streptophyta</taxon>
        <taxon>Embryophyta</taxon>
        <taxon>Tracheophyta</taxon>
        <taxon>Spermatophyta</taxon>
        <taxon>Magnoliopsida</taxon>
        <taxon>eudicotyledons</taxon>
        <taxon>Gunneridae</taxon>
        <taxon>Pentapetalae</taxon>
        <taxon>asterids</taxon>
        <taxon>campanulids</taxon>
        <taxon>Asterales</taxon>
        <taxon>Asteraceae</taxon>
        <taxon>Asteroideae</taxon>
        <taxon>Heliantheae alliance</taxon>
        <taxon>Tageteae</taxon>
        <taxon>Tagetes</taxon>
    </lineage>
</organism>
<dbReference type="AlphaFoldDB" id="A0AAD8P5A1"/>
<dbReference type="GO" id="GO:0005886">
    <property type="term" value="C:plasma membrane"/>
    <property type="evidence" value="ECO:0007669"/>
    <property type="project" value="TreeGrafter"/>
</dbReference>